<protein>
    <submittedName>
        <fullName evidence="1">Uncharacterized protein</fullName>
    </submittedName>
</protein>
<keyword evidence="2" id="KW-1185">Reference proteome</keyword>
<organism evidence="1 2">
    <name type="scientific">Deinococcus enclensis</name>
    <dbReference type="NCBI Taxonomy" id="1049582"/>
    <lineage>
        <taxon>Bacteria</taxon>
        <taxon>Thermotogati</taxon>
        <taxon>Deinococcota</taxon>
        <taxon>Deinococci</taxon>
        <taxon>Deinococcales</taxon>
        <taxon>Deinococcaceae</taxon>
        <taxon>Deinococcus</taxon>
    </lineage>
</organism>
<accession>A0ABT9MJ68</accession>
<evidence type="ECO:0000313" key="2">
    <source>
        <dbReference type="Proteomes" id="UP001232163"/>
    </source>
</evidence>
<dbReference type="RefSeq" id="WP_307470150.1">
    <property type="nucleotide sequence ID" value="NZ_JAURUR010000047.1"/>
</dbReference>
<dbReference type="Proteomes" id="UP001232163">
    <property type="component" value="Unassembled WGS sequence"/>
</dbReference>
<proteinExistence type="predicted"/>
<evidence type="ECO:0000313" key="1">
    <source>
        <dbReference type="EMBL" id="MDP9766640.1"/>
    </source>
</evidence>
<dbReference type="EMBL" id="JAURUR010000047">
    <property type="protein sequence ID" value="MDP9766640.1"/>
    <property type="molecule type" value="Genomic_DNA"/>
</dbReference>
<sequence>MDGNYGLIGLALMTGLADNPAAPTITLGVKTFLNPMPTYTRTDEQIATGSKFGAQRVVQGEEMGEKTLTARATMRDLPLLLTSCLGTPDGTGLITPRETDFAALAPGQPLAVWQKHPLRNMKWRGAQITSLTITFANRQTAEISVGIMTANGEKLEVPPTFPAIASTDLVKFLNWYLKVDAKTYAPESGSIELRFPMQVEDGARGLDAANRMSPIGVSANGAMTARVAFTLSEVGAGVATGSLATLLDLATPDPATGEPVTKVVETGFEVGGETIKFTFPNAEIAADNIPNGLGRLLIGFSAQGVGLGVPPVTVTVPVTP</sequence>
<gene>
    <name evidence="1" type="ORF">QO006_004115</name>
</gene>
<comment type="caution">
    <text evidence="1">The sequence shown here is derived from an EMBL/GenBank/DDBJ whole genome shotgun (WGS) entry which is preliminary data.</text>
</comment>
<name>A0ABT9MJ68_9DEIO</name>
<reference evidence="1 2" key="1">
    <citation type="submission" date="2023-07" db="EMBL/GenBank/DDBJ databases">
        <title>Genomic Encyclopedia of Type Strains, Phase IV (KMG-IV): sequencing the most valuable type-strain genomes for metagenomic binning, comparative biology and taxonomic classification.</title>
        <authorList>
            <person name="Goeker M."/>
        </authorList>
    </citation>
    <scope>NUCLEOTIDE SEQUENCE [LARGE SCALE GENOMIC DNA]</scope>
    <source>
        <strain evidence="1 2">NIO-1023</strain>
    </source>
</reference>